<dbReference type="EMBL" id="JBHRVA010000001">
    <property type="protein sequence ID" value="MFC3301169.1"/>
    <property type="molecule type" value="Genomic_DNA"/>
</dbReference>
<dbReference type="RefSeq" id="WP_189577201.1">
    <property type="nucleotide sequence ID" value="NZ_BMXU01000004.1"/>
</dbReference>
<dbReference type="Proteomes" id="UP001595607">
    <property type="component" value="Unassembled WGS sequence"/>
</dbReference>
<accession>A0ABV7M6W3</accession>
<protein>
    <submittedName>
        <fullName evidence="1">Uncharacterized protein</fullName>
    </submittedName>
</protein>
<evidence type="ECO:0000313" key="1">
    <source>
        <dbReference type="EMBL" id="MFC3301169.1"/>
    </source>
</evidence>
<comment type="caution">
    <text evidence="1">The sequence shown here is derived from an EMBL/GenBank/DDBJ whole genome shotgun (WGS) entry which is preliminary data.</text>
</comment>
<reference evidence="2" key="1">
    <citation type="journal article" date="2019" name="Int. J. Syst. Evol. Microbiol.">
        <title>The Global Catalogue of Microorganisms (GCM) 10K type strain sequencing project: providing services to taxonomists for standard genome sequencing and annotation.</title>
        <authorList>
            <consortium name="The Broad Institute Genomics Platform"/>
            <consortium name="The Broad Institute Genome Sequencing Center for Infectious Disease"/>
            <person name="Wu L."/>
            <person name="Ma J."/>
        </authorList>
    </citation>
    <scope>NUCLEOTIDE SEQUENCE [LARGE SCALE GENOMIC DNA]</scope>
    <source>
        <strain evidence="2">KCTC 22245</strain>
    </source>
</reference>
<sequence>MIHPVLALAAALSQADAAACPVTGDAYEGLGAAVEGLFAAYPANEAVTQPLADDAAALLGELGRELPGPEAVNFAGGYILVSFGCGTECQAHVVVNGDGGKMVSGPTTGHGGDWREDSALFIANPPAELTYFGSDAVPSHLTPSCSVFDGETFSDIPCEGFPDANACS</sequence>
<proteinExistence type="predicted"/>
<keyword evidence="2" id="KW-1185">Reference proteome</keyword>
<evidence type="ECO:0000313" key="2">
    <source>
        <dbReference type="Proteomes" id="UP001595607"/>
    </source>
</evidence>
<organism evidence="1 2">
    <name type="scientific">Parvularcula lutaonensis</name>
    <dbReference type="NCBI Taxonomy" id="491923"/>
    <lineage>
        <taxon>Bacteria</taxon>
        <taxon>Pseudomonadati</taxon>
        <taxon>Pseudomonadota</taxon>
        <taxon>Alphaproteobacteria</taxon>
        <taxon>Parvularculales</taxon>
        <taxon>Parvularculaceae</taxon>
        <taxon>Parvularcula</taxon>
    </lineage>
</organism>
<name>A0ABV7M6W3_9PROT</name>
<gene>
    <name evidence="1" type="ORF">ACFONP_00305</name>
</gene>